<proteinExistence type="inferred from homology"/>
<dbReference type="AlphaFoldDB" id="A0A853EU98"/>
<keyword evidence="2 7" id="KW-1133">Transmembrane helix</keyword>
<sequence>MSVTSAPRQSLDRPRSDAPSGAARGNGATTPAYDTPSSAGRGSVAPTAPSGQGRRRVGLMQRIGAIIAVFVLVVVVVASVAVTTTRAISDDASTLATVQNDIVIPLNKVHQGQLKARLIVAQIAAASDDDIIDEWLTKQADNDAETDAAIEQFRTAMAGIESSALSGIDTFLEWRQVRDDQVVPAARLADPKAYETALTEVSQPLIDEYLVDLDAGAEEAVVFSADLADEARSTGSRGLLVIIVVSVLGMALGLAAGMTIARSITRSTVKVQHSLESLAAGDLTDEPQVTSRDEIGAMASALVTAQRSLRDVLGGVAESARSVSDAAQDMRAGAAQVTTGAEESSAQIGVVAAAAEQVSRNVQTVAAGAEEMGASIREIATNANEAAQVAHSATTVAATTNETVAKLGTSSQEIGAVVKVITSIAEQTNLLALNATIEAARAGEAGKGFAVVASEVKDLAQETAKATEDIARRVEAIQVDTRSAVDAIAEISSIIASINDYQLTIASAVEEQTATTNEMSRSVTEAATGSGEIAANAAGVAQTAEVSNIAIADLGGRVDDLAGIASDLHAKVSTFRY</sequence>
<evidence type="ECO:0000256" key="6">
    <source>
        <dbReference type="SAM" id="MobiDB-lite"/>
    </source>
</evidence>
<comment type="caution">
    <text evidence="10">The sequence shown here is derived from an EMBL/GenBank/DDBJ whole genome shotgun (WGS) entry which is preliminary data.</text>
</comment>
<dbReference type="GO" id="GO:0016020">
    <property type="term" value="C:membrane"/>
    <property type="evidence" value="ECO:0007669"/>
    <property type="project" value="InterPro"/>
</dbReference>
<feature type="domain" description="HAMP" evidence="9">
    <location>
        <begin position="262"/>
        <end position="314"/>
    </location>
</feature>
<dbReference type="CDD" id="cd06225">
    <property type="entry name" value="HAMP"/>
    <property type="match status" value="1"/>
</dbReference>
<evidence type="ECO:0000256" key="4">
    <source>
        <dbReference type="ARBA" id="ARBA00029447"/>
    </source>
</evidence>
<feature type="transmembrane region" description="Helical" evidence="7">
    <location>
        <begin position="63"/>
        <end position="82"/>
    </location>
</feature>
<evidence type="ECO:0000256" key="2">
    <source>
        <dbReference type="ARBA" id="ARBA00022989"/>
    </source>
</evidence>
<evidence type="ECO:0000256" key="1">
    <source>
        <dbReference type="ARBA" id="ARBA00022692"/>
    </source>
</evidence>
<dbReference type="SUPFAM" id="SSF58104">
    <property type="entry name" value="Methyl-accepting chemotaxis protein (MCP) signaling domain"/>
    <property type="match status" value="1"/>
</dbReference>
<dbReference type="InterPro" id="IPR004089">
    <property type="entry name" value="MCPsignal_dom"/>
</dbReference>
<evidence type="ECO:0000259" key="9">
    <source>
        <dbReference type="PROSITE" id="PS50885"/>
    </source>
</evidence>
<dbReference type="RefSeq" id="WP_179913575.1">
    <property type="nucleotide sequence ID" value="NZ_JACBYE010000025.1"/>
</dbReference>
<protein>
    <submittedName>
        <fullName evidence="10">Methyl-accepting chemotaxis protein</fullName>
    </submittedName>
</protein>
<keyword evidence="3 5" id="KW-0807">Transducer</keyword>
<dbReference type="EMBL" id="JACBYE010000025">
    <property type="protein sequence ID" value="NYS94097.1"/>
    <property type="molecule type" value="Genomic_DNA"/>
</dbReference>
<dbReference type="GO" id="GO:0007165">
    <property type="term" value="P:signal transduction"/>
    <property type="evidence" value="ECO:0007669"/>
    <property type="project" value="UniProtKB-KW"/>
</dbReference>
<dbReference type="PROSITE" id="PS50111">
    <property type="entry name" value="CHEMOTAXIS_TRANSDUC_2"/>
    <property type="match status" value="1"/>
</dbReference>
<dbReference type="SMART" id="SM00283">
    <property type="entry name" value="MA"/>
    <property type="match status" value="1"/>
</dbReference>
<dbReference type="SMART" id="SM00304">
    <property type="entry name" value="HAMP"/>
    <property type="match status" value="2"/>
</dbReference>
<feature type="domain" description="Methyl-accepting transducer" evidence="8">
    <location>
        <begin position="319"/>
        <end position="555"/>
    </location>
</feature>
<reference evidence="10 11" key="1">
    <citation type="submission" date="2020-07" db="EMBL/GenBank/DDBJ databases">
        <title>MOT database genomes.</title>
        <authorList>
            <person name="Joseph S."/>
            <person name="Aduse-Opoku J."/>
            <person name="Hashim A."/>
            <person name="Wade W."/>
            <person name="Curtis M."/>
        </authorList>
    </citation>
    <scope>NUCLEOTIDE SEQUENCE [LARGE SCALE GENOMIC DNA]</scope>
    <source>
        <strain evidence="10 11">DSM 100099</strain>
    </source>
</reference>
<keyword evidence="11" id="KW-1185">Reference proteome</keyword>
<feature type="transmembrane region" description="Helical" evidence="7">
    <location>
        <begin position="239"/>
        <end position="261"/>
    </location>
</feature>
<gene>
    <name evidence="10" type="ORF">HZZ10_11280</name>
</gene>
<dbReference type="InterPro" id="IPR003660">
    <property type="entry name" value="HAMP_dom"/>
</dbReference>
<evidence type="ECO:0000256" key="3">
    <source>
        <dbReference type="ARBA" id="ARBA00023224"/>
    </source>
</evidence>
<dbReference type="Proteomes" id="UP000561011">
    <property type="component" value="Unassembled WGS sequence"/>
</dbReference>
<evidence type="ECO:0000259" key="8">
    <source>
        <dbReference type="PROSITE" id="PS50111"/>
    </source>
</evidence>
<keyword evidence="7" id="KW-0472">Membrane</keyword>
<dbReference type="InterPro" id="IPR004090">
    <property type="entry name" value="Chemotax_Me-accpt_rcpt"/>
</dbReference>
<evidence type="ECO:0000313" key="11">
    <source>
        <dbReference type="Proteomes" id="UP000561011"/>
    </source>
</evidence>
<keyword evidence="1 7" id="KW-0812">Transmembrane</keyword>
<dbReference type="PANTHER" id="PTHR32089:SF112">
    <property type="entry name" value="LYSOZYME-LIKE PROTEIN-RELATED"/>
    <property type="match status" value="1"/>
</dbReference>
<dbReference type="GO" id="GO:0006935">
    <property type="term" value="P:chemotaxis"/>
    <property type="evidence" value="ECO:0007669"/>
    <property type="project" value="InterPro"/>
</dbReference>
<dbReference type="Pfam" id="PF00672">
    <property type="entry name" value="HAMP"/>
    <property type="match status" value="1"/>
</dbReference>
<evidence type="ECO:0000313" key="10">
    <source>
        <dbReference type="EMBL" id="NYS94097.1"/>
    </source>
</evidence>
<name>A0A853EU98_9MICO</name>
<feature type="region of interest" description="Disordered" evidence="6">
    <location>
        <begin position="1"/>
        <end position="54"/>
    </location>
</feature>
<evidence type="ECO:0000256" key="5">
    <source>
        <dbReference type="PROSITE-ProRule" id="PRU00284"/>
    </source>
</evidence>
<dbReference type="PRINTS" id="PR00260">
    <property type="entry name" value="CHEMTRNSDUCR"/>
</dbReference>
<dbReference type="Gene3D" id="1.10.287.950">
    <property type="entry name" value="Methyl-accepting chemotaxis protein"/>
    <property type="match status" value="1"/>
</dbReference>
<accession>A0A853EU98</accession>
<dbReference type="PANTHER" id="PTHR32089">
    <property type="entry name" value="METHYL-ACCEPTING CHEMOTAXIS PROTEIN MCPB"/>
    <property type="match status" value="1"/>
</dbReference>
<dbReference type="Pfam" id="PF00015">
    <property type="entry name" value="MCPsignal"/>
    <property type="match status" value="1"/>
</dbReference>
<organism evidence="10 11">
    <name type="scientific">Sanguibacter inulinus</name>
    <dbReference type="NCBI Taxonomy" id="60922"/>
    <lineage>
        <taxon>Bacteria</taxon>
        <taxon>Bacillati</taxon>
        <taxon>Actinomycetota</taxon>
        <taxon>Actinomycetes</taxon>
        <taxon>Micrococcales</taxon>
        <taxon>Sanguibacteraceae</taxon>
        <taxon>Sanguibacter</taxon>
    </lineage>
</organism>
<dbReference type="GO" id="GO:0004888">
    <property type="term" value="F:transmembrane signaling receptor activity"/>
    <property type="evidence" value="ECO:0007669"/>
    <property type="project" value="InterPro"/>
</dbReference>
<comment type="similarity">
    <text evidence="4">Belongs to the methyl-accepting chemotaxis (MCP) protein family.</text>
</comment>
<evidence type="ECO:0000256" key="7">
    <source>
        <dbReference type="SAM" id="Phobius"/>
    </source>
</evidence>
<dbReference type="PROSITE" id="PS50885">
    <property type="entry name" value="HAMP"/>
    <property type="match status" value="1"/>
</dbReference>